<keyword evidence="2" id="KW-1185">Reference proteome</keyword>
<gene>
    <name evidence="1" type="ORF">DJ533_13395</name>
</gene>
<dbReference type="Proteomes" id="UP000245977">
    <property type="component" value="Chromosome"/>
</dbReference>
<accession>A0A2S2FF23</accession>
<dbReference type="AlphaFoldDB" id="A0A2S2FF23"/>
<dbReference type="KEGG" id="adv:DJ533_13395"/>
<protein>
    <submittedName>
        <fullName evidence="1">Uncharacterized protein</fullName>
    </submittedName>
</protein>
<proteinExistence type="predicted"/>
<evidence type="ECO:0000313" key="2">
    <source>
        <dbReference type="Proteomes" id="UP000245977"/>
    </source>
</evidence>
<dbReference type="OrthoDB" id="6709254at2"/>
<organism evidence="1 2">
    <name type="scientific">Acinetobacter defluvii</name>
    <dbReference type="NCBI Taxonomy" id="1871111"/>
    <lineage>
        <taxon>Bacteria</taxon>
        <taxon>Pseudomonadati</taxon>
        <taxon>Pseudomonadota</taxon>
        <taxon>Gammaproteobacteria</taxon>
        <taxon>Moraxellales</taxon>
        <taxon>Moraxellaceae</taxon>
        <taxon>Acinetobacter</taxon>
    </lineage>
</organism>
<dbReference type="EMBL" id="CP029397">
    <property type="protein sequence ID" value="AWL29500.1"/>
    <property type="molecule type" value="Genomic_DNA"/>
</dbReference>
<dbReference type="RefSeq" id="WP_065994620.1">
    <property type="nucleotide sequence ID" value="NZ_CP029397.2"/>
</dbReference>
<reference evidence="1" key="1">
    <citation type="submission" date="2019-08" db="EMBL/GenBank/DDBJ databases">
        <title>The complete genome of Acinetobacter defluvii strain WCHAD010030.</title>
        <authorList>
            <person name="Hu Y."/>
            <person name="Qin J."/>
            <person name="Feng Y."/>
            <person name="Zong Z."/>
        </authorList>
    </citation>
    <scope>NUCLEOTIDE SEQUENCE</scope>
    <source>
        <strain evidence="1">WCHA30</strain>
    </source>
</reference>
<evidence type="ECO:0000313" key="1">
    <source>
        <dbReference type="EMBL" id="AWL29500.1"/>
    </source>
</evidence>
<dbReference type="STRING" id="1871111.GCA_001704615_00722"/>
<sequence>MSSTHFFRFSADDDPTQLSKVGNWVITFLDSAENTPTRLAITHVIPRQVSNDLQLRSLYIQRTEHQYEWQILKLEYFDSRTQQMLEADLDTTLAHKFVQQLIGEFARYDVELSYV</sequence>
<name>A0A2S2FF23_9GAMM</name>